<keyword evidence="1" id="KW-0808">Transferase</keyword>
<reference evidence="3 4" key="1">
    <citation type="submission" date="2019-12" db="EMBL/GenBank/DDBJ databases">
        <title>Whole genome sequencing of endophytic Actinobacterium Micromonospora sp. MPMI6T.</title>
        <authorList>
            <person name="Evv R."/>
            <person name="Podile A.R."/>
        </authorList>
    </citation>
    <scope>NUCLEOTIDE SEQUENCE [LARGE SCALE GENOMIC DNA]</scope>
    <source>
        <strain evidence="3 4">MPMI6</strain>
    </source>
</reference>
<accession>A0ABS3VP08</accession>
<dbReference type="PANTHER" id="PTHR44068">
    <property type="entry name" value="ZGC:194242"/>
    <property type="match status" value="1"/>
</dbReference>
<keyword evidence="3" id="KW-0489">Methyltransferase</keyword>
<dbReference type="InterPro" id="IPR013216">
    <property type="entry name" value="Methyltransf_11"/>
</dbReference>
<dbReference type="EMBL" id="WVUH01000059">
    <property type="protein sequence ID" value="MBO4206264.1"/>
    <property type="molecule type" value="Genomic_DNA"/>
</dbReference>
<comment type="caution">
    <text evidence="3">The sequence shown here is derived from an EMBL/GenBank/DDBJ whole genome shotgun (WGS) entry which is preliminary data.</text>
</comment>
<evidence type="ECO:0000313" key="4">
    <source>
        <dbReference type="Proteomes" id="UP000823521"/>
    </source>
</evidence>
<protein>
    <submittedName>
        <fullName evidence="3">Methyltransferase domain-containing protein</fullName>
    </submittedName>
</protein>
<evidence type="ECO:0000313" key="3">
    <source>
        <dbReference type="EMBL" id="MBO4206264.1"/>
    </source>
</evidence>
<dbReference type="Gene3D" id="3.40.50.150">
    <property type="entry name" value="Vaccinia Virus protein VP39"/>
    <property type="match status" value="1"/>
</dbReference>
<organism evidence="3 4">
    <name type="scientific">Micromonospora echinofusca</name>
    <dbReference type="NCBI Taxonomy" id="47858"/>
    <lineage>
        <taxon>Bacteria</taxon>
        <taxon>Bacillati</taxon>
        <taxon>Actinomycetota</taxon>
        <taxon>Actinomycetes</taxon>
        <taxon>Micromonosporales</taxon>
        <taxon>Micromonosporaceae</taxon>
        <taxon>Micromonospora</taxon>
    </lineage>
</organism>
<dbReference type="GO" id="GO:0032259">
    <property type="term" value="P:methylation"/>
    <property type="evidence" value="ECO:0007669"/>
    <property type="project" value="UniProtKB-KW"/>
</dbReference>
<dbReference type="InterPro" id="IPR050447">
    <property type="entry name" value="Erg6_SMT_methyltransf"/>
</dbReference>
<dbReference type="GO" id="GO:0008168">
    <property type="term" value="F:methyltransferase activity"/>
    <property type="evidence" value="ECO:0007669"/>
    <property type="project" value="UniProtKB-KW"/>
</dbReference>
<sequence>MSIGTDVTNVVVRTSYEQDLNEHWETKQSDPINLLLGEMDGLYHHHYAAGDFNRNVLTAPEPERERLILKEMHRLETEQVGLILDPLAALTPQSRVLDAGSGRGGTSFMIHDRYGCRVDGVNFCKHHIAFAEQLAEQRRCADKVNFHYANMAQTPFEDASFDAVVSNETTMYVDLSEAFREFARLLRPGGRYVLVTWCQNDAVADDSPEVRQIDEHYVCHIHKRSTYLRALAENGLVPALVQDLTAEAIPYWELRSNSRLKTGVEDPFLAGYRSNSLNYLVIAADRVVEPGR</sequence>
<proteinExistence type="predicted"/>
<keyword evidence="4" id="KW-1185">Reference proteome</keyword>
<dbReference type="PANTHER" id="PTHR44068:SF11">
    <property type="entry name" value="GERANYL DIPHOSPHATE 2-C-METHYLTRANSFERASE"/>
    <property type="match status" value="1"/>
</dbReference>
<evidence type="ECO:0000259" key="2">
    <source>
        <dbReference type="Pfam" id="PF08241"/>
    </source>
</evidence>
<feature type="domain" description="Methyltransferase type 11" evidence="2">
    <location>
        <begin position="97"/>
        <end position="193"/>
    </location>
</feature>
<dbReference type="Pfam" id="PF08241">
    <property type="entry name" value="Methyltransf_11"/>
    <property type="match status" value="1"/>
</dbReference>
<dbReference type="RefSeq" id="WP_208813046.1">
    <property type="nucleotide sequence ID" value="NZ_WVUH01000059.1"/>
</dbReference>
<name>A0ABS3VP08_MICEH</name>
<dbReference type="InterPro" id="IPR029063">
    <property type="entry name" value="SAM-dependent_MTases_sf"/>
</dbReference>
<evidence type="ECO:0000256" key="1">
    <source>
        <dbReference type="ARBA" id="ARBA00022679"/>
    </source>
</evidence>
<gene>
    <name evidence="3" type="ORF">GSF22_09625</name>
</gene>
<dbReference type="CDD" id="cd02440">
    <property type="entry name" value="AdoMet_MTases"/>
    <property type="match status" value="1"/>
</dbReference>
<dbReference type="SUPFAM" id="SSF53335">
    <property type="entry name" value="S-adenosyl-L-methionine-dependent methyltransferases"/>
    <property type="match status" value="1"/>
</dbReference>
<dbReference type="Proteomes" id="UP000823521">
    <property type="component" value="Unassembled WGS sequence"/>
</dbReference>